<dbReference type="EMBL" id="KP795634">
    <property type="protein sequence ID" value="AKN39093.1"/>
    <property type="molecule type" value="Genomic_DNA"/>
</dbReference>
<sequence length="43" mass="5034">MTRIKQHSPILLLRTPHRHFRKMPSLLCIFDSKEIEGVSDAQC</sequence>
<organism evidence="1">
    <name type="scientific">Vibrio genomosp. F6</name>
    <dbReference type="NCBI Taxonomy" id="723172"/>
    <lineage>
        <taxon>Bacteria</taxon>
        <taxon>Pseudomonadati</taxon>
        <taxon>Pseudomonadota</taxon>
        <taxon>Gammaproteobacteria</taxon>
        <taxon>Vibrionales</taxon>
        <taxon>Vibrionaceae</taxon>
        <taxon>Vibrio</taxon>
    </lineage>
</organism>
<name>A0A0H3ZRU1_9VIBR</name>
<accession>A0A0H3ZRU1</accession>
<reference evidence="1" key="1">
    <citation type="journal article" date="2015" name="MBio">
        <title>Eco-Evolutionary Dynamics of Episomes among Ecologically Cohesive Bacterial Populations.</title>
        <authorList>
            <person name="Xue H."/>
            <person name="Cordero O.X."/>
            <person name="Camas F.M."/>
            <person name="Trimble W."/>
            <person name="Meyer F."/>
            <person name="Guglielmini J."/>
            <person name="Rocha E.P."/>
            <person name="Polz M.F."/>
        </authorList>
    </citation>
    <scope>NUCLEOTIDE SEQUENCE</scope>
    <source>
        <strain evidence="1">FF_110</strain>
    </source>
</reference>
<protein>
    <submittedName>
        <fullName evidence="1">Uncharacterized protein</fullName>
    </submittedName>
</protein>
<dbReference type="AlphaFoldDB" id="A0A0H3ZRU1"/>
<proteinExistence type="predicted"/>
<evidence type="ECO:0000313" key="1">
    <source>
        <dbReference type="EMBL" id="AKN39093.1"/>
    </source>
</evidence>